<dbReference type="Pfam" id="PF02121">
    <property type="entry name" value="IP_trans"/>
    <property type="match status" value="1"/>
</dbReference>
<evidence type="ECO:0000256" key="1">
    <source>
        <dbReference type="SAM" id="MobiDB-lite"/>
    </source>
</evidence>
<dbReference type="InterPro" id="IPR055261">
    <property type="entry name" value="PI_transfer_N"/>
</dbReference>
<dbReference type="AlphaFoldDB" id="A0A7E4VPV7"/>
<organism evidence="3 4">
    <name type="scientific">Panagrellus redivivus</name>
    <name type="common">Microworm</name>
    <dbReference type="NCBI Taxonomy" id="6233"/>
    <lineage>
        <taxon>Eukaryota</taxon>
        <taxon>Metazoa</taxon>
        <taxon>Ecdysozoa</taxon>
        <taxon>Nematoda</taxon>
        <taxon>Chromadorea</taxon>
        <taxon>Rhabditida</taxon>
        <taxon>Tylenchina</taxon>
        <taxon>Panagrolaimomorpha</taxon>
        <taxon>Panagrolaimoidea</taxon>
        <taxon>Panagrolaimidae</taxon>
        <taxon>Panagrellus</taxon>
    </lineage>
</organism>
<dbReference type="Proteomes" id="UP000492821">
    <property type="component" value="Unassembled WGS sequence"/>
</dbReference>
<dbReference type="PANTHER" id="PTHR10658">
    <property type="entry name" value="PHOSPHATIDYLINOSITOL TRANSFER PROTEIN"/>
    <property type="match status" value="1"/>
</dbReference>
<feature type="region of interest" description="Disordered" evidence="1">
    <location>
        <begin position="258"/>
        <end position="285"/>
    </location>
</feature>
<dbReference type="Gene3D" id="3.30.530.20">
    <property type="match status" value="1"/>
</dbReference>
<dbReference type="InterPro" id="IPR023393">
    <property type="entry name" value="START-like_dom_sf"/>
</dbReference>
<dbReference type="PRINTS" id="PR00391">
    <property type="entry name" value="PITRANSFER"/>
</dbReference>
<dbReference type="SUPFAM" id="SSF55961">
    <property type="entry name" value="Bet v1-like"/>
    <property type="match status" value="1"/>
</dbReference>
<reference evidence="3" key="1">
    <citation type="journal article" date="2013" name="Genetics">
        <title>The draft genome and transcriptome of Panagrellus redivivus are shaped by the harsh demands of a free-living lifestyle.</title>
        <authorList>
            <person name="Srinivasan J."/>
            <person name="Dillman A.R."/>
            <person name="Macchietto M.G."/>
            <person name="Heikkinen L."/>
            <person name="Lakso M."/>
            <person name="Fracchia K.M."/>
            <person name="Antoshechkin I."/>
            <person name="Mortazavi A."/>
            <person name="Wong G."/>
            <person name="Sternberg P.W."/>
        </authorList>
    </citation>
    <scope>NUCLEOTIDE SEQUENCE [LARGE SCALE GENOMIC DNA]</scope>
    <source>
        <strain evidence="3">MT8872</strain>
    </source>
</reference>
<evidence type="ECO:0000313" key="3">
    <source>
        <dbReference type="Proteomes" id="UP000492821"/>
    </source>
</evidence>
<dbReference type="GO" id="GO:0005737">
    <property type="term" value="C:cytoplasm"/>
    <property type="evidence" value="ECO:0007669"/>
    <property type="project" value="TreeGrafter"/>
</dbReference>
<dbReference type="WBParaSite" id="Pan_g23599.t1">
    <property type="protein sequence ID" value="Pan_g23599.t1"/>
    <property type="gene ID" value="Pan_g23599"/>
</dbReference>
<dbReference type="GO" id="GO:0035091">
    <property type="term" value="F:phosphatidylinositol binding"/>
    <property type="evidence" value="ECO:0007669"/>
    <property type="project" value="TreeGrafter"/>
</dbReference>
<name>A0A7E4VPV7_PANRE</name>
<evidence type="ECO:0000313" key="4">
    <source>
        <dbReference type="WBParaSite" id="Pan_g23599.t1"/>
    </source>
</evidence>
<dbReference type="GO" id="GO:0031210">
    <property type="term" value="F:phosphatidylcholine binding"/>
    <property type="evidence" value="ECO:0007669"/>
    <property type="project" value="TreeGrafter"/>
</dbReference>
<feature type="compositionally biased region" description="Basic and acidic residues" evidence="1">
    <location>
        <begin position="262"/>
        <end position="279"/>
    </location>
</feature>
<feature type="domain" description="Phosphatidylinositol transfer protein N-terminal" evidence="2">
    <location>
        <begin position="1"/>
        <end position="252"/>
    </location>
</feature>
<dbReference type="PANTHER" id="PTHR10658:SF35">
    <property type="entry name" value="PHOSPHATIDYLINOSITOL TRANSFER PROTEIN"/>
    <property type="match status" value="1"/>
</dbReference>
<reference evidence="4" key="2">
    <citation type="submission" date="2020-10" db="UniProtKB">
        <authorList>
            <consortium name="WormBaseParasite"/>
        </authorList>
    </citation>
    <scope>IDENTIFICATION</scope>
</reference>
<keyword evidence="3" id="KW-1185">Reference proteome</keyword>
<dbReference type="InterPro" id="IPR001666">
    <property type="entry name" value="PI_transfer"/>
</dbReference>
<evidence type="ECO:0000259" key="2">
    <source>
        <dbReference type="Pfam" id="PF02121"/>
    </source>
</evidence>
<dbReference type="GO" id="GO:0071944">
    <property type="term" value="C:cell periphery"/>
    <property type="evidence" value="ECO:0007669"/>
    <property type="project" value="UniProtKB-ARBA"/>
</dbReference>
<sequence length="285" mass="33107">MLIKEYRLVLPFTLEEFQRGQLWSVAEASKNETGGGNGVVIVKQHEFRSKSIRPGHTIEGVYTYKIYYLAQKVPYVFRKLFPETAFILHEESWNAFPYTKTVLTNPDYMKGNFKIVVETIHCEDRGEQSNALNLPKDVLKKREVVFIDIADDSNLKKGDFNDENNIHQFTSEKTGRGPLNEGWARKHKPVITAYKCVSVNFKWFGLQNRVEKAIHKTYPRLFAKFHRECFCWIDQWYALSMEEIRSIEEETQAKLKQAIDQGECKGMAEEGSDNKKSSSSDEEEK</sequence>
<dbReference type="GO" id="GO:0008526">
    <property type="term" value="F:phosphatidylinositol transfer activity"/>
    <property type="evidence" value="ECO:0007669"/>
    <property type="project" value="TreeGrafter"/>
</dbReference>
<accession>A0A7E4VPV7</accession>
<dbReference type="GO" id="GO:0008525">
    <property type="term" value="F:phosphatidylcholine transporter activity"/>
    <property type="evidence" value="ECO:0007669"/>
    <property type="project" value="TreeGrafter"/>
</dbReference>
<dbReference type="FunFam" id="3.30.530.20:FF:000028">
    <property type="entry name" value="Phosphatidylinositol transfer protein 5"/>
    <property type="match status" value="1"/>
</dbReference>
<proteinExistence type="predicted"/>
<protein>
    <submittedName>
        <fullName evidence="4">Phosphatidylinositol transfer protein</fullName>
    </submittedName>
</protein>